<evidence type="ECO:0000256" key="1">
    <source>
        <dbReference type="SAM" id="MobiDB-lite"/>
    </source>
</evidence>
<dbReference type="InterPro" id="IPR001387">
    <property type="entry name" value="Cro/C1-type_HTH"/>
</dbReference>
<dbReference type="SMART" id="SM00530">
    <property type="entry name" value="HTH_XRE"/>
    <property type="match status" value="2"/>
</dbReference>
<dbReference type="GO" id="GO:0003677">
    <property type="term" value="F:DNA binding"/>
    <property type="evidence" value="ECO:0007669"/>
    <property type="project" value="InterPro"/>
</dbReference>
<proteinExistence type="predicted"/>
<reference evidence="4" key="1">
    <citation type="submission" date="2016-10" db="EMBL/GenBank/DDBJ databases">
        <authorList>
            <person name="Varghese N."/>
            <person name="Submissions S."/>
        </authorList>
    </citation>
    <scope>NUCLEOTIDE SEQUENCE [LARGE SCALE GENOMIC DNA]</scope>
    <source>
        <strain evidence="4">JS21-1</strain>
    </source>
</reference>
<dbReference type="PROSITE" id="PS50943">
    <property type="entry name" value="HTH_CROC1"/>
    <property type="match status" value="2"/>
</dbReference>
<gene>
    <name evidence="3" type="ORF">SAMN05216382_1100</name>
</gene>
<dbReference type="STRING" id="1855283.SAMN05216382_1100"/>
<name>A0A1H7KZ97_9SPHN</name>
<dbReference type="Gene3D" id="1.10.260.40">
    <property type="entry name" value="lambda repressor-like DNA-binding domains"/>
    <property type="match status" value="2"/>
</dbReference>
<dbReference type="InterPro" id="IPR010982">
    <property type="entry name" value="Lambda_DNA-bd_dom_sf"/>
</dbReference>
<accession>A0A1H7KZ97</accession>
<evidence type="ECO:0000313" key="4">
    <source>
        <dbReference type="Proteomes" id="UP000199214"/>
    </source>
</evidence>
<dbReference type="GO" id="GO:0009307">
    <property type="term" value="P:DNA restriction-modification system"/>
    <property type="evidence" value="ECO:0007669"/>
    <property type="project" value="InterPro"/>
</dbReference>
<evidence type="ECO:0000313" key="3">
    <source>
        <dbReference type="EMBL" id="SEK91435.1"/>
    </source>
</evidence>
<organism evidence="3 4">
    <name type="scientific">Sphingomonas palmae</name>
    <dbReference type="NCBI Taxonomy" id="1855283"/>
    <lineage>
        <taxon>Bacteria</taxon>
        <taxon>Pseudomonadati</taxon>
        <taxon>Pseudomonadota</taxon>
        <taxon>Alphaproteobacteria</taxon>
        <taxon>Sphingomonadales</taxon>
        <taxon>Sphingomonadaceae</taxon>
        <taxon>Sphingomonas</taxon>
    </lineage>
</organism>
<dbReference type="AlphaFoldDB" id="A0A1H7KZ97"/>
<dbReference type="Proteomes" id="UP000199214">
    <property type="component" value="Unassembled WGS sequence"/>
</dbReference>
<feature type="region of interest" description="Disordered" evidence="1">
    <location>
        <begin position="356"/>
        <end position="375"/>
    </location>
</feature>
<dbReference type="SUPFAM" id="SSF47413">
    <property type="entry name" value="lambda repressor-like DNA-binding domains"/>
    <property type="match status" value="2"/>
</dbReference>
<keyword evidence="4" id="KW-1185">Reference proteome</keyword>
<feature type="domain" description="HTH cro/C1-type" evidence="2">
    <location>
        <begin position="68"/>
        <end position="99"/>
    </location>
</feature>
<feature type="domain" description="HTH cro/C1-type" evidence="2">
    <location>
        <begin position="6"/>
        <end position="58"/>
    </location>
</feature>
<dbReference type="CDD" id="cd00093">
    <property type="entry name" value="HTH_XRE"/>
    <property type="match status" value="2"/>
</dbReference>
<dbReference type="GO" id="GO:0009007">
    <property type="term" value="F:site-specific DNA-methyltransferase (adenine-specific) activity"/>
    <property type="evidence" value="ECO:0007669"/>
    <property type="project" value="InterPro"/>
</dbReference>
<dbReference type="Pfam" id="PF05869">
    <property type="entry name" value="Dam"/>
    <property type="match status" value="1"/>
</dbReference>
<sequence length="375" mass="40648">MLIAALIEARRSSGVSQSTLAARLGVPLQKIKRLERGVGSVETLVAVMTATDFRLTGVGPGDTLGAKLRASRLRRGWTVEKAASRAGISRTTVASLEGGSGSVASLLRLLTVIAPKARRRAMERAHWGEGDKADRDIRFTPPEFLARINDAFGAIDLDPCGHALSPVIAKRRILLEEGGDGFVDDWSGGLAFVNPPFSQALRWLKHAHQQWSCGNVGSIVCLVPARTDSRWFHETLTVQADIFLLLGRVRFSDIRGRSQHTPFSLMLVAFGTSAQQRARWAELAEGYWLARSRGLASLPDRPVVDDDAACDIDAALDQPAQARLGAGDALLGVGGLEGQVDDLRRREAEAAADMRLRQQQRARPGLRQPQPTTGM</sequence>
<dbReference type="RefSeq" id="WP_093004151.1">
    <property type="nucleotide sequence ID" value="NZ_FNZZ01000002.1"/>
</dbReference>
<dbReference type="OrthoDB" id="189843at2"/>
<dbReference type="EMBL" id="FNZZ01000002">
    <property type="protein sequence ID" value="SEK91435.1"/>
    <property type="molecule type" value="Genomic_DNA"/>
</dbReference>
<evidence type="ECO:0000259" key="2">
    <source>
        <dbReference type="PROSITE" id="PS50943"/>
    </source>
</evidence>
<dbReference type="InterPro" id="IPR008593">
    <property type="entry name" value="Dam_MeTrfase"/>
</dbReference>
<dbReference type="Pfam" id="PF13560">
    <property type="entry name" value="HTH_31"/>
    <property type="match status" value="1"/>
</dbReference>
<protein>
    <submittedName>
        <fullName evidence="3">Helix-turn-helix domain-containing protein</fullName>
    </submittedName>
</protein>